<dbReference type="PROSITE" id="PS50043">
    <property type="entry name" value="HTH_LUXR_2"/>
    <property type="match status" value="1"/>
</dbReference>
<dbReference type="InterPro" id="IPR011006">
    <property type="entry name" value="CheY-like_superfamily"/>
</dbReference>
<evidence type="ECO:0000256" key="4">
    <source>
        <dbReference type="ARBA" id="ARBA00023163"/>
    </source>
</evidence>
<dbReference type="SUPFAM" id="SSF46894">
    <property type="entry name" value="C-terminal effector domain of the bipartite response regulators"/>
    <property type="match status" value="1"/>
</dbReference>
<dbReference type="GO" id="GO:0003677">
    <property type="term" value="F:DNA binding"/>
    <property type="evidence" value="ECO:0007669"/>
    <property type="project" value="UniProtKB-KW"/>
</dbReference>
<keyword evidence="3" id="KW-0238">DNA-binding</keyword>
<evidence type="ECO:0000259" key="7">
    <source>
        <dbReference type="PROSITE" id="PS50110"/>
    </source>
</evidence>
<dbReference type="Gene3D" id="1.10.10.10">
    <property type="entry name" value="Winged helix-like DNA-binding domain superfamily/Winged helix DNA-binding domain"/>
    <property type="match status" value="1"/>
</dbReference>
<dbReference type="InterPro" id="IPR001789">
    <property type="entry name" value="Sig_transdc_resp-reg_receiver"/>
</dbReference>
<evidence type="ECO:0000256" key="3">
    <source>
        <dbReference type="ARBA" id="ARBA00023125"/>
    </source>
</evidence>
<organism evidence="8 9">
    <name type="scientific">Asanoa ishikariensis</name>
    <dbReference type="NCBI Taxonomy" id="137265"/>
    <lineage>
        <taxon>Bacteria</taxon>
        <taxon>Bacillati</taxon>
        <taxon>Actinomycetota</taxon>
        <taxon>Actinomycetes</taxon>
        <taxon>Micromonosporales</taxon>
        <taxon>Micromonosporaceae</taxon>
        <taxon>Asanoa</taxon>
    </lineage>
</organism>
<dbReference type="PRINTS" id="PR00038">
    <property type="entry name" value="HTHLUXR"/>
</dbReference>
<dbReference type="GO" id="GO:0006355">
    <property type="term" value="P:regulation of DNA-templated transcription"/>
    <property type="evidence" value="ECO:0007669"/>
    <property type="project" value="InterPro"/>
</dbReference>
<dbReference type="SMART" id="SM00448">
    <property type="entry name" value="REC"/>
    <property type="match status" value="1"/>
</dbReference>
<protein>
    <submittedName>
        <fullName evidence="8">Two component transcriptional regulator, LuxR family</fullName>
    </submittedName>
</protein>
<evidence type="ECO:0000313" key="9">
    <source>
        <dbReference type="Proteomes" id="UP000199632"/>
    </source>
</evidence>
<dbReference type="CDD" id="cd17535">
    <property type="entry name" value="REC_NarL-like"/>
    <property type="match status" value="1"/>
</dbReference>
<dbReference type="GO" id="GO:0000160">
    <property type="term" value="P:phosphorelay signal transduction system"/>
    <property type="evidence" value="ECO:0007669"/>
    <property type="project" value="InterPro"/>
</dbReference>
<accession>A0A1H3TAK0</accession>
<dbReference type="EMBL" id="FNQB01000003">
    <property type="protein sequence ID" value="SDZ46755.1"/>
    <property type="molecule type" value="Genomic_DNA"/>
</dbReference>
<keyword evidence="9" id="KW-1185">Reference proteome</keyword>
<keyword evidence="1 5" id="KW-0597">Phosphoprotein</keyword>
<keyword evidence="4" id="KW-0804">Transcription</keyword>
<dbReference type="STRING" id="137265.SAMN05421684_5361"/>
<keyword evidence="2" id="KW-0805">Transcription regulation</keyword>
<feature type="modified residue" description="4-aspartylphosphate" evidence="5">
    <location>
        <position position="52"/>
    </location>
</feature>
<dbReference type="RefSeq" id="WP_090798693.1">
    <property type="nucleotide sequence ID" value="NZ_BOND01000003.1"/>
</dbReference>
<reference evidence="9" key="1">
    <citation type="submission" date="2016-10" db="EMBL/GenBank/DDBJ databases">
        <authorList>
            <person name="Varghese N."/>
            <person name="Submissions S."/>
        </authorList>
    </citation>
    <scope>NUCLEOTIDE SEQUENCE [LARGE SCALE GENOMIC DNA]</scope>
    <source>
        <strain evidence="9">DSM 44718</strain>
    </source>
</reference>
<feature type="domain" description="Response regulatory" evidence="7">
    <location>
        <begin position="2"/>
        <end position="122"/>
    </location>
</feature>
<dbReference type="AlphaFoldDB" id="A0A1H3TAK0"/>
<dbReference type="InterPro" id="IPR000792">
    <property type="entry name" value="Tscrpt_reg_LuxR_C"/>
</dbReference>
<dbReference type="PANTHER" id="PTHR43214">
    <property type="entry name" value="TWO-COMPONENT RESPONSE REGULATOR"/>
    <property type="match status" value="1"/>
</dbReference>
<dbReference type="Proteomes" id="UP000199632">
    <property type="component" value="Unassembled WGS sequence"/>
</dbReference>
<feature type="domain" description="HTH luxR-type" evidence="6">
    <location>
        <begin position="144"/>
        <end position="214"/>
    </location>
</feature>
<dbReference type="InterPro" id="IPR016032">
    <property type="entry name" value="Sig_transdc_resp-reg_C-effctor"/>
</dbReference>
<gene>
    <name evidence="8" type="ORF">SAMN05421684_5361</name>
</gene>
<evidence type="ECO:0000256" key="5">
    <source>
        <dbReference type="PROSITE-ProRule" id="PRU00169"/>
    </source>
</evidence>
<dbReference type="SMART" id="SM00421">
    <property type="entry name" value="HTH_LUXR"/>
    <property type="match status" value="1"/>
</dbReference>
<dbReference type="CDD" id="cd06170">
    <property type="entry name" value="LuxR_C_like"/>
    <property type="match status" value="1"/>
</dbReference>
<evidence type="ECO:0000313" key="8">
    <source>
        <dbReference type="EMBL" id="SDZ46755.1"/>
    </source>
</evidence>
<dbReference type="SUPFAM" id="SSF52172">
    <property type="entry name" value="CheY-like"/>
    <property type="match status" value="1"/>
</dbReference>
<dbReference type="InterPro" id="IPR058245">
    <property type="entry name" value="NreC/VraR/RcsB-like_REC"/>
</dbReference>
<evidence type="ECO:0000256" key="2">
    <source>
        <dbReference type="ARBA" id="ARBA00023015"/>
    </source>
</evidence>
<dbReference type="PANTHER" id="PTHR43214:SF24">
    <property type="entry name" value="TRANSCRIPTIONAL REGULATORY PROTEIN NARL-RELATED"/>
    <property type="match status" value="1"/>
</dbReference>
<dbReference type="Pfam" id="PF00196">
    <property type="entry name" value="GerE"/>
    <property type="match status" value="1"/>
</dbReference>
<dbReference type="PROSITE" id="PS00622">
    <property type="entry name" value="HTH_LUXR_1"/>
    <property type="match status" value="1"/>
</dbReference>
<proteinExistence type="predicted"/>
<evidence type="ECO:0000256" key="1">
    <source>
        <dbReference type="ARBA" id="ARBA00022553"/>
    </source>
</evidence>
<dbReference type="InterPro" id="IPR039420">
    <property type="entry name" value="WalR-like"/>
</dbReference>
<sequence>MRVALADDSALFRTGLVLLLGAAGVEVTTQAGDGRSLLAAIAADEPDAVLLDVRMPPSYTDEGLVVAEQVRLRHPRVGVLVLSTYARSSYATRLLGNGMSGLGYLLKDRVDDVATLRDALDRVVRGESVVDTEIVARLLDRQNGFRGLERLTGREREVLRLMAEGRSNKGIGQRLHLNAKTVESHVSAVFAKLGLHAAEDENRRVLAVLAWLRAAPSG</sequence>
<name>A0A1H3TAK0_9ACTN</name>
<dbReference type="Gene3D" id="3.40.50.2300">
    <property type="match status" value="1"/>
</dbReference>
<dbReference type="InterPro" id="IPR036388">
    <property type="entry name" value="WH-like_DNA-bd_sf"/>
</dbReference>
<dbReference type="PROSITE" id="PS50110">
    <property type="entry name" value="RESPONSE_REGULATORY"/>
    <property type="match status" value="1"/>
</dbReference>
<dbReference type="OrthoDB" id="4135368at2"/>
<evidence type="ECO:0000259" key="6">
    <source>
        <dbReference type="PROSITE" id="PS50043"/>
    </source>
</evidence>
<dbReference type="Pfam" id="PF00072">
    <property type="entry name" value="Response_reg"/>
    <property type="match status" value="1"/>
</dbReference>